<dbReference type="RefSeq" id="WP_045367907.1">
    <property type="nucleotide sequence ID" value="NZ_AP014648.1"/>
</dbReference>
<reference evidence="2 3" key="1">
    <citation type="submission" date="2014-09" db="EMBL/GenBank/DDBJ databases">
        <title>Genome sequencing of Methyloceanibacter caenitepidi Gela4.</title>
        <authorList>
            <person name="Takeuchi M."/>
            <person name="Susumu S."/>
            <person name="Kamagata Y."/>
            <person name="Oshima K."/>
            <person name="Hattori M."/>
            <person name="Iwasaki W."/>
        </authorList>
    </citation>
    <scope>NUCLEOTIDE SEQUENCE [LARGE SCALE GENOMIC DNA]</scope>
    <source>
        <strain evidence="2 3">Gela4</strain>
    </source>
</reference>
<dbReference type="KEGG" id="mcg:GL4_2491"/>
<dbReference type="OrthoDB" id="10012512at2"/>
<feature type="region of interest" description="Disordered" evidence="1">
    <location>
        <begin position="27"/>
        <end position="49"/>
    </location>
</feature>
<gene>
    <name evidence="2" type="ORF">GL4_2491</name>
</gene>
<protein>
    <submittedName>
        <fullName evidence="2">Uncharacterized protein</fullName>
    </submittedName>
</protein>
<name>A0A0A8K4W9_9HYPH</name>
<dbReference type="STRING" id="1384459.GL4_2491"/>
<dbReference type="EMBL" id="AP014648">
    <property type="protein sequence ID" value="BAQ17925.1"/>
    <property type="molecule type" value="Genomic_DNA"/>
</dbReference>
<organism evidence="2 3">
    <name type="scientific">Methyloceanibacter caenitepidi</name>
    <dbReference type="NCBI Taxonomy" id="1384459"/>
    <lineage>
        <taxon>Bacteria</taxon>
        <taxon>Pseudomonadati</taxon>
        <taxon>Pseudomonadota</taxon>
        <taxon>Alphaproteobacteria</taxon>
        <taxon>Hyphomicrobiales</taxon>
        <taxon>Hyphomicrobiaceae</taxon>
        <taxon>Methyloceanibacter</taxon>
    </lineage>
</organism>
<evidence type="ECO:0000313" key="3">
    <source>
        <dbReference type="Proteomes" id="UP000031643"/>
    </source>
</evidence>
<evidence type="ECO:0000313" key="2">
    <source>
        <dbReference type="EMBL" id="BAQ17925.1"/>
    </source>
</evidence>
<sequence length="71" mass="7748">MLRNKEDDVVKDGERVRVPLMMVDSHVRPPSPIVTGNPHRPHQAAPVATNDARTDALAARDARLATAWKGA</sequence>
<dbReference type="HOGENOM" id="CLU_2735369_0_0_5"/>
<accession>A0A0A8K4W9</accession>
<evidence type="ECO:0000256" key="1">
    <source>
        <dbReference type="SAM" id="MobiDB-lite"/>
    </source>
</evidence>
<dbReference type="Proteomes" id="UP000031643">
    <property type="component" value="Chromosome"/>
</dbReference>
<proteinExistence type="predicted"/>
<dbReference type="AlphaFoldDB" id="A0A0A8K4W9"/>
<keyword evidence="3" id="KW-1185">Reference proteome</keyword>